<feature type="transmembrane region" description="Helical" evidence="7">
    <location>
        <begin position="549"/>
        <end position="567"/>
    </location>
</feature>
<evidence type="ECO:0000313" key="9">
    <source>
        <dbReference type="EMBL" id="AYG02296.1"/>
    </source>
</evidence>
<keyword evidence="5 7" id="KW-1133">Transmembrane helix</keyword>
<dbReference type="Proteomes" id="UP000275069">
    <property type="component" value="Chromosome"/>
</dbReference>
<feature type="domain" description="RCK C-terminal" evidence="8">
    <location>
        <begin position="313"/>
        <end position="397"/>
    </location>
</feature>
<evidence type="ECO:0000259" key="8">
    <source>
        <dbReference type="PROSITE" id="PS51202"/>
    </source>
</evidence>
<comment type="subcellular location">
    <subcellularLocation>
        <location evidence="1">Membrane</location>
        <topology evidence="1">Multi-pass membrane protein</topology>
    </subcellularLocation>
</comment>
<evidence type="ECO:0000256" key="3">
    <source>
        <dbReference type="ARBA" id="ARBA00022692"/>
    </source>
</evidence>
<dbReference type="GO" id="GO:0006813">
    <property type="term" value="P:potassium ion transport"/>
    <property type="evidence" value="ECO:0007669"/>
    <property type="project" value="InterPro"/>
</dbReference>
<dbReference type="Pfam" id="PF02080">
    <property type="entry name" value="TrkA_C"/>
    <property type="match status" value="1"/>
</dbReference>
<dbReference type="GO" id="GO:0005886">
    <property type="term" value="C:plasma membrane"/>
    <property type="evidence" value="ECO:0007669"/>
    <property type="project" value="TreeGrafter"/>
</dbReference>
<dbReference type="InterPro" id="IPR031312">
    <property type="entry name" value="Na/sul_symport_CS"/>
</dbReference>
<protein>
    <submittedName>
        <fullName evidence="9">SLC13 family permease</fullName>
    </submittedName>
</protein>
<keyword evidence="3 7" id="KW-0812">Transmembrane</keyword>
<dbReference type="GO" id="GO:0008324">
    <property type="term" value="F:monoatomic cation transmembrane transporter activity"/>
    <property type="evidence" value="ECO:0007669"/>
    <property type="project" value="InterPro"/>
</dbReference>
<feature type="transmembrane region" description="Helical" evidence="7">
    <location>
        <begin position="95"/>
        <end position="126"/>
    </location>
</feature>
<dbReference type="Gene3D" id="3.30.70.1450">
    <property type="entry name" value="Regulator of K+ conductance, C-terminal domain"/>
    <property type="match status" value="2"/>
</dbReference>
<keyword evidence="4" id="KW-0677">Repeat</keyword>
<feature type="transmembrane region" description="Helical" evidence="7">
    <location>
        <begin position="494"/>
        <end position="519"/>
    </location>
</feature>
<dbReference type="PANTHER" id="PTHR43652:SF1">
    <property type="entry name" value="RESPONSE REGULATOR"/>
    <property type="match status" value="1"/>
</dbReference>
<dbReference type="PANTHER" id="PTHR43652">
    <property type="entry name" value="BASIC AMINO ACID ANTIPORTER YFCC-RELATED"/>
    <property type="match status" value="1"/>
</dbReference>
<dbReference type="Pfam" id="PF03600">
    <property type="entry name" value="CitMHS"/>
    <property type="match status" value="1"/>
</dbReference>
<feature type="transmembrane region" description="Helical" evidence="7">
    <location>
        <begin position="138"/>
        <end position="161"/>
    </location>
</feature>
<proteinExistence type="predicted"/>
<dbReference type="InterPro" id="IPR004680">
    <property type="entry name" value="Cit_transptr-like_dom"/>
</dbReference>
<dbReference type="RefSeq" id="WP_120787830.1">
    <property type="nucleotide sequence ID" value="NZ_CP032624.1"/>
</dbReference>
<evidence type="ECO:0000256" key="7">
    <source>
        <dbReference type="SAM" id="Phobius"/>
    </source>
</evidence>
<feature type="transmembrane region" description="Helical" evidence="7">
    <location>
        <begin position="30"/>
        <end position="50"/>
    </location>
</feature>
<organism evidence="9 10">
    <name type="scientific">Gryllotalpicola protaetiae</name>
    <dbReference type="NCBI Taxonomy" id="2419771"/>
    <lineage>
        <taxon>Bacteria</taxon>
        <taxon>Bacillati</taxon>
        <taxon>Actinomycetota</taxon>
        <taxon>Actinomycetes</taxon>
        <taxon>Micrococcales</taxon>
        <taxon>Microbacteriaceae</taxon>
        <taxon>Gryllotalpicola</taxon>
    </lineage>
</organism>
<dbReference type="PROSITE" id="PS51202">
    <property type="entry name" value="RCK_C"/>
    <property type="match status" value="1"/>
</dbReference>
<evidence type="ECO:0000256" key="2">
    <source>
        <dbReference type="ARBA" id="ARBA00022448"/>
    </source>
</evidence>
<dbReference type="InterPro" id="IPR036721">
    <property type="entry name" value="RCK_C_sf"/>
</dbReference>
<keyword evidence="2" id="KW-0813">Transport</keyword>
<feature type="transmembrane region" description="Helical" evidence="7">
    <location>
        <begin position="419"/>
        <end position="452"/>
    </location>
</feature>
<dbReference type="EMBL" id="CP032624">
    <property type="protein sequence ID" value="AYG02296.1"/>
    <property type="molecule type" value="Genomic_DNA"/>
</dbReference>
<feature type="transmembrane region" description="Helical" evidence="7">
    <location>
        <begin position="57"/>
        <end position="75"/>
    </location>
</feature>
<keyword evidence="10" id="KW-1185">Reference proteome</keyword>
<keyword evidence="6 7" id="KW-0472">Membrane</keyword>
<dbReference type="PROSITE" id="PS01271">
    <property type="entry name" value="NA_SULFATE"/>
    <property type="match status" value="1"/>
</dbReference>
<dbReference type="InterPro" id="IPR051679">
    <property type="entry name" value="DASS-Related_Transporters"/>
</dbReference>
<feature type="transmembrane region" description="Helical" evidence="7">
    <location>
        <begin position="173"/>
        <end position="195"/>
    </location>
</feature>
<feature type="transmembrane region" description="Helical" evidence="7">
    <location>
        <begin position="587"/>
        <end position="609"/>
    </location>
</feature>
<sequence length="611" mass="64163">MNTQLLIVLVLLAAAITMFAIGRPRMDVVAVLMIVGLPLTGVLTVPETLAGFADPNVVLIGALFVVGEALSRTGITYRLGDWLARAAGTSSTRLLVLLMVSVGVLGAVMSSTGVVAIFIPVVLSIAKRLGVSPRRLMMPLSFAALISGMLTLIATAPNLVVDAELRRAGHAGFGFFSITPFGLVILALGVVYMLFARRFLGGADEGVEADDRTTFPALIEKYGLASRERRLRVGRRSPLIGTEADSAVVRRQHGIRVLAVERSRWGQKQLTLGSDPQGFTIKAGDVLLVDVADTEDPQALARRLDASELPLGDGVFVQSSRELGLAEIILPPNSGALGRTVAGLRMRDDHDVDVIGIRHGADNVSRAVSHERLRLGDTLLVVGSWEAIRRLAAPGGDFIALELPVEVEERVPAGRRAPLALLSLAVMIVLMVTGIVPNVVAALIACLLMGVFGCIDMTSAYRAIHWPTLLLIVGMLPFALALDKTGGIDLVASGLADSLGGAAPTVILAGIFIVTAVIGLFVSNTATAVLMAPVAIGIASHLHASPYPFAMVVALAASAAFVTPVSSPVNTLVLDPGRYRFGDFVKVGAPFAVVVLLVAVFLVPVILPLHP</sequence>
<reference evidence="9 10" key="1">
    <citation type="submission" date="2018-09" db="EMBL/GenBank/DDBJ databases">
        <title>Genome sequencing of strain 2DFW10M-5.</title>
        <authorList>
            <person name="Heo J."/>
            <person name="Kim S.-J."/>
            <person name="Kwon S.-W."/>
        </authorList>
    </citation>
    <scope>NUCLEOTIDE SEQUENCE [LARGE SCALE GENOMIC DNA]</scope>
    <source>
        <strain evidence="9 10">2DFW10M-5</strain>
    </source>
</reference>
<dbReference type="SUPFAM" id="SSF116726">
    <property type="entry name" value="TrkA C-terminal domain-like"/>
    <property type="match status" value="1"/>
</dbReference>
<dbReference type="KEGG" id="gry:D7I44_01280"/>
<dbReference type="OrthoDB" id="9809303at2"/>
<dbReference type="AlphaFoldDB" id="A0A387BMQ6"/>
<gene>
    <name evidence="9" type="ORF">D7I44_01280</name>
</gene>
<name>A0A387BMQ6_9MICO</name>
<evidence type="ECO:0000256" key="6">
    <source>
        <dbReference type="ARBA" id="ARBA00023136"/>
    </source>
</evidence>
<feature type="transmembrane region" description="Helical" evidence="7">
    <location>
        <begin position="464"/>
        <end position="482"/>
    </location>
</feature>
<evidence type="ECO:0000256" key="5">
    <source>
        <dbReference type="ARBA" id="ARBA00022989"/>
    </source>
</evidence>
<dbReference type="InterPro" id="IPR006037">
    <property type="entry name" value="RCK_C"/>
</dbReference>
<evidence type="ECO:0000256" key="4">
    <source>
        <dbReference type="ARBA" id="ARBA00022737"/>
    </source>
</evidence>
<accession>A0A387BMQ6</accession>
<evidence type="ECO:0000256" key="1">
    <source>
        <dbReference type="ARBA" id="ARBA00004141"/>
    </source>
</evidence>
<evidence type="ECO:0000313" key="10">
    <source>
        <dbReference type="Proteomes" id="UP000275069"/>
    </source>
</evidence>